<accession>A0ABS7LUE0</accession>
<dbReference type="GO" id="GO:0016787">
    <property type="term" value="F:hydrolase activity"/>
    <property type="evidence" value="ECO:0007669"/>
    <property type="project" value="UniProtKB-KW"/>
</dbReference>
<dbReference type="PANTHER" id="PTHR43736:SF1">
    <property type="entry name" value="DIHYDRONEOPTERIN TRIPHOSPHATE DIPHOSPHATASE"/>
    <property type="match status" value="1"/>
</dbReference>
<dbReference type="PROSITE" id="PS51462">
    <property type="entry name" value="NUDIX"/>
    <property type="match status" value="1"/>
</dbReference>
<dbReference type="InterPro" id="IPR000086">
    <property type="entry name" value="NUDIX_hydrolase_dom"/>
</dbReference>
<evidence type="ECO:0000256" key="1">
    <source>
        <dbReference type="ARBA" id="ARBA00001946"/>
    </source>
</evidence>
<dbReference type="SUPFAM" id="SSF55811">
    <property type="entry name" value="Nudix"/>
    <property type="match status" value="1"/>
</dbReference>
<comment type="similarity">
    <text evidence="3">Belongs to the Nudix hydrolase family.</text>
</comment>
<keyword evidence="2 3" id="KW-0378">Hydrolase</keyword>
<dbReference type="PRINTS" id="PR00502">
    <property type="entry name" value="NUDIXFAMILY"/>
</dbReference>
<evidence type="ECO:0000256" key="2">
    <source>
        <dbReference type="ARBA" id="ARBA00022801"/>
    </source>
</evidence>
<dbReference type="Pfam" id="PF00293">
    <property type="entry name" value="NUDIX"/>
    <property type="match status" value="1"/>
</dbReference>
<dbReference type="CDD" id="cd04673">
    <property type="entry name" value="NUDIX_ADPRase"/>
    <property type="match status" value="1"/>
</dbReference>
<evidence type="ECO:0000313" key="5">
    <source>
        <dbReference type="EMBL" id="MBY3594248.1"/>
    </source>
</evidence>
<sequence length="141" mass="15583">MKRPVVGAMAVVVREDRLLLVRRRNEPDAGRWSFPAGKIEFGETIDTAAIRELAEETGVSATAGRIITAVDAIDYDDEGKVQHHFVIVALLCQWITGDPQANDDATDARWFMLAELDDLDLPAAFDLKAIARSALNTAQYR</sequence>
<comment type="cofactor">
    <cofactor evidence="1">
        <name>Mg(2+)</name>
        <dbReference type="ChEBI" id="CHEBI:18420"/>
    </cofactor>
</comment>
<dbReference type="RefSeq" id="WP_221095887.1">
    <property type="nucleotide sequence ID" value="NZ_JABDWX010000033.1"/>
</dbReference>
<name>A0ABS7LUE0_9HYPH</name>
<dbReference type="InterPro" id="IPR020476">
    <property type="entry name" value="Nudix_hydrolase"/>
</dbReference>
<dbReference type="EMBL" id="JABTXI010000025">
    <property type="protein sequence ID" value="MBY3594248.1"/>
    <property type="molecule type" value="Genomic_DNA"/>
</dbReference>
<organism evidence="5 6">
    <name type="scientific">Rhizobium bangladeshense</name>
    <dbReference type="NCBI Taxonomy" id="1138189"/>
    <lineage>
        <taxon>Bacteria</taxon>
        <taxon>Pseudomonadati</taxon>
        <taxon>Pseudomonadota</taxon>
        <taxon>Alphaproteobacteria</taxon>
        <taxon>Hyphomicrobiales</taxon>
        <taxon>Rhizobiaceae</taxon>
        <taxon>Rhizobium/Agrobacterium group</taxon>
        <taxon>Rhizobium</taxon>
    </lineage>
</organism>
<proteinExistence type="inferred from homology"/>
<evidence type="ECO:0000259" key="4">
    <source>
        <dbReference type="PROSITE" id="PS51462"/>
    </source>
</evidence>
<gene>
    <name evidence="5" type="ORF">HJA87_31085</name>
</gene>
<dbReference type="PANTHER" id="PTHR43736">
    <property type="entry name" value="ADP-RIBOSE PYROPHOSPHATASE"/>
    <property type="match status" value="1"/>
</dbReference>
<dbReference type="PROSITE" id="PS00893">
    <property type="entry name" value="NUDIX_BOX"/>
    <property type="match status" value="1"/>
</dbReference>
<dbReference type="Gene3D" id="3.90.79.10">
    <property type="entry name" value="Nucleoside Triphosphate Pyrophosphohydrolase"/>
    <property type="match status" value="1"/>
</dbReference>
<dbReference type="InterPro" id="IPR020084">
    <property type="entry name" value="NUDIX_hydrolase_CS"/>
</dbReference>
<comment type="caution">
    <text evidence="5">The sequence shown here is derived from an EMBL/GenBank/DDBJ whole genome shotgun (WGS) entry which is preliminary data.</text>
</comment>
<evidence type="ECO:0000313" key="6">
    <source>
        <dbReference type="Proteomes" id="UP000720124"/>
    </source>
</evidence>
<reference evidence="5 6" key="1">
    <citation type="submission" date="2020-06" db="EMBL/GenBank/DDBJ databases">
        <title>Global-level population genomics: horizontal gene transfer, symbiosis and evolution in Rhizobia.</title>
        <authorList>
            <person name="Gai Y."/>
        </authorList>
    </citation>
    <scope>NUCLEOTIDE SEQUENCE [LARGE SCALE GENOMIC DNA]</scope>
    <source>
        <strain evidence="5 6">PLR6_1b</strain>
    </source>
</reference>
<protein>
    <submittedName>
        <fullName evidence="5">NUDIX hydrolase</fullName>
    </submittedName>
</protein>
<dbReference type="InterPro" id="IPR015797">
    <property type="entry name" value="NUDIX_hydrolase-like_dom_sf"/>
</dbReference>
<evidence type="ECO:0000256" key="3">
    <source>
        <dbReference type="RuleBase" id="RU003476"/>
    </source>
</evidence>
<dbReference type="Proteomes" id="UP000720124">
    <property type="component" value="Unassembled WGS sequence"/>
</dbReference>
<keyword evidence="6" id="KW-1185">Reference proteome</keyword>
<feature type="domain" description="Nudix hydrolase" evidence="4">
    <location>
        <begin position="1"/>
        <end position="135"/>
    </location>
</feature>